<reference evidence="2" key="1">
    <citation type="submission" date="2018-01" db="EMBL/GenBank/DDBJ databases">
        <title>An insight into the sialome of Amazonian anophelines.</title>
        <authorList>
            <person name="Ribeiro J.M."/>
            <person name="Scarpassa V."/>
            <person name="Calvo E."/>
        </authorList>
    </citation>
    <scope>NUCLEOTIDE SEQUENCE</scope>
</reference>
<organism evidence="2">
    <name type="scientific">Anopheles darlingi</name>
    <name type="common">Mosquito</name>
    <dbReference type="NCBI Taxonomy" id="43151"/>
    <lineage>
        <taxon>Eukaryota</taxon>
        <taxon>Metazoa</taxon>
        <taxon>Ecdysozoa</taxon>
        <taxon>Arthropoda</taxon>
        <taxon>Hexapoda</taxon>
        <taxon>Insecta</taxon>
        <taxon>Pterygota</taxon>
        <taxon>Neoptera</taxon>
        <taxon>Endopterygota</taxon>
        <taxon>Diptera</taxon>
        <taxon>Nematocera</taxon>
        <taxon>Culicoidea</taxon>
        <taxon>Culicidae</taxon>
        <taxon>Anophelinae</taxon>
        <taxon>Anopheles</taxon>
    </lineage>
</organism>
<sequence>MNLAACWLALMTSIVLQIVFPFQVGHIFDARLLQTIGDRFASINRHRQAAFYRFGGHCLEFGGHANGSKDANECRRTSRSVATEFTTLIIKR</sequence>
<feature type="chain" id="PRO_5014643320" evidence="1">
    <location>
        <begin position="22"/>
        <end position="92"/>
    </location>
</feature>
<protein>
    <submittedName>
        <fullName evidence="2">Putative secreted protein</fullName>
    </submittedName>
</protein>
<name>A0A2M4DED6_ANODA</name>
<feature type="signal peptide" evidence="1">
    <location>
        <begin position="1"/>
        <end position="21"/>
    </location>
</feature>
<evidence type="ECO:0000256" key="1">
    <source>
        <dbReference type="SAM" id="SignalP"/>
    </source>
</evidence>
<proteinExistence type="predicted"/>
<evidence type="ECO:0000313" key="2">
    <source>
        <dbReference type="EMBL" id="MBW75937.1"/>
    </source>
</evidence>
<accession>A0A2M4DED6</accession>
<dbReference type="AlphaFoldDB" id="A0A2M4DED6"/>
<dbReference type="EMBL" id="GGFL01011759">
    <property type="protein sequence ID" value="MBW75937.1"/>
    <property type="molecule type" value="Transcribed_RNA"/>
</dbReference>
<keyword evidence="1" id="KW-0732">Signal</keyword>